<dbReference type="AlphaFoldDB" id="A0AAV9DZ30"/>
<dbReference type="SUPFAM" id="SSF47203">
    <property type="entry name" value="Acyl-CoA dehydrogenase C-terminal domain-like"/>
    <property type="match status" value="1"/>
</dbReference>
<dbReference type="GO" id="GO:0006635">
    <property type="term" value="P:fatty acid beta-oxidation"/>
    <property type="evidence" value="ECO:0007669"/>
    <property type="project" value="InterPro"/>
</dbReference>
<comment type="caution">
    <text evidence="2">The sequence shown here is derived from an EMBL/GenBank/DDBJ whole genome shotgun (WGS) entry which is preliminary data.</text>
</comment>
<evidence type="ECO:0000313" key="3">
    <source>
        <dbReference type="Proteomes" id="UP001180020"/>
    </source>
</evidence>
<evidence type="ECO:0000313" key="2">
    <source>
        <dbReference type="EMBL" id="KAK1305868.1"/>
    </source>
</evidence>
<sequence>MNEAREQDLLNRSAAEIAQYQAQSKCKERAFVLKLFGLLRSMHALVSIEEDSVFLRYGYLSPSNVAAVIKEVANLCSELRPH</sequence>
<dbReference type="InterPro" id="IPR002655">
    <property type="entry name" value="Acyl-CoA_oxidase_C"/>
</dbReference>
<dbReference type="GO" id="GO:0003997">
    <property type="term" value="F:acyl-CoA oxidase activity"/>
    <property type="evidence" value="ECO:0007669"/>
    <property type="project" value="InterPro"/>
</dbReference>
<evidence type="ECO:0000259" key="1">
    <source>
        <dbReference type="Pfam" id="PF01756"/>
    </source>
</evidence>
<reference evidence="2" key="1">
    <citation type="journal article" date="2023" name="Nat. Commun.">
        <title>Diploid and tetraploid genomes of Acorus and the evolution of monocots.</title>
        <authorList>
            <person name="Ma L."/>
            <person name="Liu K.W."/>
            <person name="Li Z."/>
            <person name="Hsiao Y.Y."/>
            <person name="Qi Y."/>
            <person name="Fu T."/>
            <person name="Tang G.D."/>
            <person name="Zhang D."/>
            <person name="Sun W.H."/>
            <person name="Liu D.K."/>
            <person name="Li Y."/>
            <person name="Chen G.Z."/>
            <person name="Liu X.D."/>
            <person name="Liao X.Y."/>
            <person name="Jiang Y.T."/>
            <person name="Yu X."/>
            <person name="Hao Y."/>
            <person name="Huang J."/>
            <person name="Zhao X.W."/>
            <person name="Ke S."/>
            <person name="Chen Y.Y."/>
            <person name="Wu W.L."/>
            <person name="Hsu J.L."/>
            <person name="Lin Y.F."/>
            <person name="Huang M.D."/>
            <person name="Li C.Y."/>
            <person name="Huang L."/>
            <person name="Wang Z.W."/>
            <person name="Zhao X."/>
            <person name="Zhong W.Y."/>
            <person name="Peng D.H."/>
            <person name="Ahmad S."/>
            <person name="Lan S."/>
            <person name="Zhang J.S."/>
            <person name="Tsai W.C."/>
            <person name="Van de Peer Y."/>
            <person name="Liu Z.J."/>
        </authorList>
    </citation>
    <scope>NUCLEOTIDE SEQUENCE</scope>
    <source>
        <strain evidence="2">CP</strain>
    </source>
</reference>
<protein>
    <submittedName>
        <fullName evidence="2">Acyl-coenzyme A oxidase</fullName>
    </submittedName>
</protein>
<gene>
    <name evidence="2" type="ORF">QJS10_CPA10g00595</name>
</gene>
<dbReference type="Gene3D" id="1.20.140.10">
    <property type="entry name" value="Butyryl-CoA Dehydrogenase, subunit A, domain 3"/>
    <property type="match status" value="1"/>
</dbReference>
<dbReference type="Proteomes" id="UP001180020">
    <property type="component" value="Unassembled WGS sequence"/>
</dbReference>
<keyword evidence="3" id="KW-1185">Reference proteome</keyword>
<proteinExistence type="predicted"/>
<dbReference type="EMBL" id="JAUJYO010000010">
    <property type="protein sequence ID" value="KAK1305868.1"/>
    <property type="molecule type" value="Genomic_DNA"/>
</dbReference>
<dbReference type="InterPro" id="IPR036250">
    <property type="entry name" value="AcylCo_DH-like_C"/>
</dbReference>
<accession>A0AAV9DZ30</accession>
<organism evidence="2 3">
    <name type="scientific">Acorus calamus</name>
    <name type="common">Sweet flag</name>
    <dbReference type="NCBI Taxonomy" id="4465"/>
    <lineage>
        <taxon>Eukaryota</taxon>
        <taxon>Viridiplantae</taxon>
        <taxon>Streptophyta</taxon>
        <taxon>Embryophyta</taxon>
        <taxon>Tracheophyta</taxon>
        <taxon>Spermatophyta</taxon>
        <taxon>Magnoliopsida</taxon>
        <taxon>Liliopsida</taxon>
        <taxon>Acoraceae</taxon>
        <taxon>Acorus</taxon>
    </lineage>
</organism>
<feature type="domain" description="Acyl-CoA oxidase C-terminal" evidence="1">
    <location>
        <begin position="35"/>
        <end position="82"/>
    </location>
</feature>
<reference evidence="2" key="2">
    <citation type="submission" date="2023-06" db="EMBL/GenBank/DDBJ databases">
        <authorList>
            <person name="Ma L."/>
            <person name="Liu K.-W."/>
            <person name="Li Z."/>
            <person name="Hsiao Y.-Y."/>
            <person name="Qi Y."/>
            <person name="Fu T."/>
            <person name="Tang G."/>
            <person name="Zhang D."/>
            <person name="Sun W.-H."/>
            <person name="Liu D.-K."/>
            <person name="Li Y."/>
            <person name="Chen G.-Z."/>
            <person name="Liu X.-D."/>
            <person name="Liao X.-Y."/>
            <person name="Jiang Y.-T."/>
            <person name="Yu X."/>
            <person name="Hao Y."/>
            <person name="Huang J."/>
            <person name="Zhao X.-W."/>
            <person name="Ke S."/>
            <person name="Chen Y.-Y."/>
            <person name="Wu W.-L."/>
            <person name="Hsu J.-L."/>
            <person name="Lin Y.-F."/>
            <person name="Huang M.-D."/>
            <person name="Li C.-Y."/>
            <person name="Huang L."/>
            <person name="Wang Z.-W."/>
            <person name="Zhao X."/>
            <person name="Zhong W.-Y."/>
            <person name="Peng D.-H."/>
            <person name="Ahmad S."/>
            <person name="Lan S."/>
            <person name="Zhang J.-S."/>
            <person name="Tsai W.-C."/>
            <person name="Van De Peer Y."/>
            <person name="Liu Z.-J."/>
        </authorList>
    </citation>
    <scope>NUCLEOTIDE SEQUENCE</scope>
    <source>
        <strain evidence="2">CP</strain>
        <tissue evidence="2">Leaves</tissue>
    </source>
</reference>
<name>A0AAV9DZ30_ACOCL</name>
<dbReference type="GO" id="GO:0005777">
    <property type="term" value="C:peroxisome"/>
    <property type="evidence" value="ECO:0007669"/>
    <property type="project" value="InterPro"/>
</dbReference>
<dbReference type="Pfam" id="PF01756">
    <property type="entry name" value="ACOX"/>
    <property type="match status" value="1"/>
</dbReference>